<proteinExistence type="predicted"/>
<feature type="domain" description="Response regulatory" evidence="6">
    <location>
        <begin position="6"/>
        <end position="122"/>
    </location>
</feature>
<dbReference type="GO" id="GO:0032993">
    <property type="term" value="C:protein-DNA complex"/>
    <property type="evidence" value="ECO:0007669"/>
    <property type="project" value="TreeGrafter"/>
</dbReference>
<dbReference type="GO" id="GO:0005829">
    <property type="term" value="C:cytosol"/>
    <property type="evidence" value="ECO:0007669"/>
    <property type="project" value="TreeGrafter"/>
</dbReference>
<protein>
    <recommendedName>
        <fullName evidence="9">DNA-binding response regulator</fullName>
    </recommendedName>
</protein>
<dbReference type="PANTHER" id="PTHR48111:SF4">
    <property type="entry name" value="DNA-BINDING DUAL TRANSCRIPTIONAL REGULATOR OMPR"/>
    <property type="match status" value="1"/>
</dbReference>
<keyword evidence="4" id="KW-0238">DNA-binding</keyword>
<feature type="domain" description="OmpR/PhoB-type" evidence="7">
    <location>
        <begin position="133"/>
        <end position="229"/>
    </location>
</feature>
<dbReference type="InterPro" id="IPR011006">
    <property type="entry name" value="CheY-like_superfamily"/>
</dbReference>
<keyword evidence="5" id="KW-0804">Transcription</keyword>
<dbReference type="EMBL" id="UINC01003777">
    <property type="protein sequence ID" value="SVA09166.1"/>
    <property type="molecule type" value="Genomic_DNA"/>
</dbReference>
<dbReference type="GO" id="GO:0000976">
    <property type="term" value="F:transcription cis-regulatory region binding"/>
    <property type="evidence" value="ECO:0007669"/>
    <property type="project" value="TreeGrafter"/>
</dbReference>
<keyword evidence="3" id="KW-0805">Transcription regulation</keyword>
<dbReference type="AlphaFoldDB" id="A0A381SYX6"/>
<gene>
    <name evidence="8" type="ORF">METZ01_LOCUS62020</name>
</gene>
<organism evidence="8">
    <name type="scientific">marine metagenome</name>
    <dbReference type="NCBI Taxonomy" id="408172"/>
    <lineage>
        <taxon>unclassified sequences</taxon>
        <taxon>metagenomes</taxon>
        <taxon>ecological metagenomes</taxon>
    </lineage>
</organism>
<dbReference type="Pfam" id="PF00072">
    <property type="entry name" value="Response_reg"/>
    <property type="match status" value="1"/>
</dbReference>
<dbReference type="PROSITE" id="PS51755">
    <property type="entry name" value="OMPR_PHOB"/>
    <property type="match status" value="1"/>
</dbReference>
<dbReference type="Gene3D" id="1.10.10.10">
    <property type="entry name" value="Winged helix-like DNA-binding domain superfamily/Winged helix DNA-binding domain"/>
    <property type="match status" value="1"/>
</dbReference>
<dbReference type="SUPFAM" id="SSF52172">
    <property type="entry name" value="CheY-like"/>
    <property type="match status" value="1"/>
</dbReference>
<dbReference type="Gene3D" id="6.10.250.690">
    <property type="match status" value="1"/>
</dbReference>
<dbReference type="Gene3D" id="3.40.50.2300">
    <property type="match status" value="1"/>
</dbReference>
<evidence type="ECO:0000256" key="3">
    <source>
        <dbReference type="ARBA" id="ARBA00023015"/>
    </source>
</evidence>
<name>A0A381SYX6_9ZZZZ</name>
<evidence type="ECO:0000313" key="8">
    <source>
        <dbReference type="EMBL" id="SVA09166.1"/>
    </source>
</evidence>
<keyword evidence="1" id="KW-0597">Phosphoprotein</keyword>
<evidence type="ECO:0008006" key="9">
    <source>
        <dbReference type="Google" id="ProtNLM"/>
    </source>
</evidence>
<dbReference type="CDD" id="cd00383">
    <property type="entry name" value="trans_reg_C"/>
    <property type="match status" value="1"/>
</dbReference>
<evidence type="ECO:0000256" key="2">
    <source>
        <dbReference type="ARBA" id="ARBA00023012"/>
    </source>
</evidence>
<dbReference type="InterPro" id="IPR001789">
    <property type="entry name" value="Sig_transdc_resp-reg_receiver"/>
</dbReference>
<accession>A0A381SYX6</accession>
<dbReference type="SMART" id="SM00862">
    <property type="entry name" value="Trans_reg_C"/>
    <property type="match status" value="1"/>
</dbReference>
<dbReference type="InterPro" id="IPR016032">
    <property type="entry name" value="Sig_transdc_resp-reg_C-effctor"/>
</dbReference>
<dbReference type="InterPro" id="IPR001867">
    <property type="entry name" value="OmpR/PhoB-type_DNA-bd"/>
</dbReference>
<dbReference type="FunFam" id="3.40.50.2300:FF:000001">
    <property type="entry name" value="DNA-binding response regulator PhoB"/>
    <property type="match status" value="1"/>
</dbReference>
<dbReference type="SMART" id="SM00448">
    <property type="entry name" value="REC"/>
    <property type="match status" value="1"/>
</dbReference>
<dbReference type="Pfam" id="PF00486">
    <property type="entry name" value="Trans_reg_C"/>
    <property type="match status" value="1"/>
</dbReference>
<reference evidence="8" key="1">
    <citation type="submission" date="2018-05" db="EMBL/GenBank/DDBJ databases">
        <authorList>
            <person name="Lanie J.A."/>
            <person name="Ng W.-L."/>
            <person name="Kazmierczak K.M."/>
            <person name="Andrzejewski T.M."/>
            <person name="Davidsen T.M."/>
            <person name="Wayne K.J."/>
            <person name="Tettelin H."/>
            <person name="Glass J.I."/>
            <person name="Rusch D."/>
            <person name="Podicherti R."/>
            <person name="Tsui H.-C.T."/>
            <person name="Winkler M.E."/>
        </authorList>
    </citation>
    <scope>NUCLEOTIDE SEQUENCE</scope>
</reference>
<dbReference type="PANTHER" id="PTHR48111">
    <property type="entry name" value="REGULATOR OF RPOS"/>
    <property type="match status" value="1"/>
</dbReference>
<evidence type="ECO:0000259" key="7">
    <source>
        <dbReference type="PROSITE" id="PS51755"/>
    </source>
</evidence>
<dbReference type="SUPFAM" id="SSF46894">
    <property type="entry name" value="C-terminal effector domain of the bipartite response regulators"/>
    <property type="match status" value="1"/>
</dbReference>
<dbReference type="InterPro" id="IPR036388">
    <property type="entry name" value="WH-like_DNA-bd_sf"/>
</dbReference>
<dbReference type="GO" id="GO:0000156">
    <property type="term" value="F:phosphorelay response regulator activity"/>
    <property type="evidence" value="ECO:0007669"/>
    <property type="project" value="TreeGrafter"/>
</dbReference>
<keyword evidence="2" id="KW-0902">Two-component regulatory system</keyword>
<evidence type="ECO:0000256" key="1">
    <source>
        <dbReference type="ARBA" id="ARBA00022553"/>
    </source>
</evidence>
<dbReference type="InterPro" id="IPR039420">
    <property type="entry name" value="WalR-like"/>
</dbReference>
<evidence type="ECO:0000256" key="4">
    <source>
        <dbReference type="ARBA" id="ARBA00023125"/>
    </source>
</evidence>
<evidence type="ECO:0000259" key="6">
    <source>
        <dbReference type="PROSITE" id="PS50110"/>
    </source>
</evidence>
<sequence length="231" mass="25801">MVKKRKILVIEDDPDILEILDYNLQQEGFEVFSAEDGERGLREAAIHKPALILLDLMLPGIPGLEVCRRLRSKETTRNTPLIMVTAKGEESDIVAGLELGAHDYITKPFRVRELVARVHALLRRIDGPEPSPEERLEHGPLVIDLTRHEVTLNGDALELTLAEFRLLVGLASQSGRVIPRARLVQQITAGGYQITERNVDVHVAAIRRKLGDTGKQIVTVRGIGYKFREGL</sequence>
<evidence type="ECO:0000256" key="5">
    <source>
        <dbReference type="ARBA" id="ARBA00023163"/>
    </source>
</evidence>
<dbReference type="GO" id="GO:0006355">
    <property type="term" value="P:regulation of DNA-templated transcription"/>
    <property type="evidence" value="ECO:0007669"/>
    <property type="project" value="InterPro"/>
</dbReference>
<dbReference type="PROSITE" id="PS50110">
    <property type="entry name" value="RESPONSE_REGULATORY"/>
    <property type="match status" value="1"/>
</dbReference>